<keyword evidence="1" id="KW-0812">Transmembrane</keyword>
<comment type="caution">
    <text evidence="2">The sequence shown here is derived from an EMBL/GenBank/DDBJ whole genome shotgun (WGS) entry which is preliminary data.</text>
</comment>
<name>A0A7X2T334_9CLOT</name>
<reference evidence="2 3" key="1">
    <citation type="submission" date="2019-08" db="EMBL/GenBank/DDBJ databases">
        <title>In-depth cultivation of the pig gut microbiome towards novel bacterial diversity and tailored functional studies.</title>
        <authorList>
            <person name="Wylensek D."/>
            <person name="Hitch T.C.A."/>
            <person name="Clavel T."/>
        </authorList>
    </citation>
    <scope>NUCLEOTIDE SEQUENCE [LARGE SCALE GENOMIC DNA]</scope>
    <source>
        <strain evidence="2 3">WCA-383-APC-5B</strain>
    </source>
</reference>
<protein>
    <submittedName>
        <fullName evidence="2">Uncharacterized protein</fullName>
    </submittedName>
</protein>
<evidence type="ECO:0000313" key="2">
    <source>
        <dbReference type="EMBL" id="MSR92598.1"/>
    </source>
</evidence>
<organism evidence="2 3">
    <name type="scientific">Inconstantimicrobium porci</name>
    <dbReference type="NCBI Taxonomy" id="2652291"/>
    <lineage>
        <taxon>Bacteria</taxon>
        <taxon>Bacillati</taxon>
        <taxon>Bacillota</taxon>
        <taxon>Clostridia</taxon>
        <taxon>Eubacteriales</taxon>
        <taxon>Clostridiaceae</taxon>
        <taxon>Inconstantimicrobium</taxon>
    </lineage>
</organism>
<keyword evidence="1" id="KW-0472">Membrane</keyword>
<dbReference type="Proteomes" id="UP000460287">
    <property type="component" value="Unassembled WGS sequence"/>
</dbReference>
<keyword evidence="3" id="KW-1185">Reference proteome</keyword>
<dbReference type="AlphaFoldDB" id="A0A7X2T334"/>
<keyword evidence="1" id="KW-1133">Transmembrane helix</keyword>
<accession>A0A7X2T334</accession>
<evidence type="ECO:0000256" key="1">
    <source>
        <dbReference type="SAM" id="Phobius"/>
    </source>
</evidence>
<feature type="transmembrane region" description="Helical" evidence="1">
    <location>
        <begin position="12"/>
        <end position="33"/>
    </location>
</feature>
<proteinExistence type="predicted"/>
<gene>
    <name evidence="2" type="ORF">FYJ33_14790</name>
</gene>
<sequence length="71" mass="8247">MKKVSFIGTVRYLGAILIVIQGILIALLAIFMLNRTYQNQWNKYLESSSTLNLYLQNISEKRKGDIESYLF</sequence>
<dbReference type="EMBL" id="VULX01000038">
    <property type="protein sequence ID" value="MSR92598.1"/>
    <property type="molecule type" value="Genomic_DNA"/>
</dbReference>
<dbReference type="RefSeq" id="WP_154532636.1">
    <property type="nucleotide sequence ID" value="NZ_JAQXTV010000025.1"/>
</dbReference>
<evidence type="ECO:0000313" key="3">
    <source>
        <dbReference type="Proteomes" id="UP000460287"/>
    </source>
</evidence>